<dbReference type="EC" id="2.4.99.12" evidence="2 7"/>
<dbReference type="Gene3D" id="3.40.50.11720">
    <property type="entry name" value="3-Deoxy-D-manno-octulosonic-acid transferase, N-terminal domain"/>
    <property type="match status" value="1"/>
</dbReference>
<gene>
    <name evidence="9" type="ORF">FE773_02760</name>
</gene>
<dbReference type="InterPro" id="IPR039901">
    <property type="entry name" value="Kdotransferase"/>
</dbReference>
<reference evidence="9 10" key="1">
    <citation type="submission" date="2019-05" db="EMBL/GenBank/DDBJ databases">
        <title>A comparative analysis of the Nautiliaceae.</title>
        <authorList>
            <person name="Grosche A."/>
            <person name="Smedile F."/>
            <person name="Vetriani C."/>
        </authorList>
    </citation>
    <scope>NUCLEOTIDE SEQUENCE [LARGE SCALE GENOMIC DNA]</scope>
    <source>
        <strain evidence="9 10">TB-2</strain>
    </source>
</reference>
<sequence length="375" mass="44459">MFYYIFSFFIYLFSLPFLIFLSFKSKYKKSIPARFFLYKNPPFKNKTYWFHSCSYGETKALRSIVEKFESVNISVITNTGYEAAKSYKNSDVRFLPFEIFLPFWIRSCESLVVMEAELWYMLFFIAKKRCKKTILLNARISDRSYPKYLKFRWFYERIFENIDIVLAQSEKDKKRLQELGAKNIEVIGNIKTYFKPEIKRKYIKKKPLIILASTHKNEEEMILKELDLKKYQVVVVPRHPERFDEVYKIMKKFGKTERINGKLKMENGKFVLNNDLILCDKMGELVNLYTIADLVILGGSFVDNVGGHNPIEAAYFNVPIISGKYYFNQTALYNEVENIMIIDDIKKLNEAIMSSKRSKIKNRVDLDRIVKLIKE</sequence>
<dbReference type="NCBIfam" id="NF004389">
    <property type="entry name" value="PRK05749.1-5"/>
    <property type="match status" value="1"/>
</dbReference>
<feature type="domain" description="3-deoxy-D-manno-octulosonic-acid transferase N-terminal" evidence="8">
    <location>
        <begin position="30"/>
        <end position="192"/>
    </location>
</feature>
<protein>
    <recommendedName>
        <fullName evidence="3 7">3-deoxy-D-manno-octulosonic acid transferase</fullName>
        <shortName evidence="7">Kdo transferase</shortName>
        <ecNumber evidence="2 7">2.4.99.12</ecNumber>
    </recommendedName>
    <alternativeName>
        <fullName evidence="5 7">Lipid IV(A) 3-deoxy-D-manno-octulosonic acid transferase</fullName>
    </alternativeName>
</protein>
<dbReference type="EMBL" id="CP040463">
    <property type="protein sequence ID" value="QCT95350.1"/>
    <property type="molecule type" value="Genomic_DNA"/>
</dbReference>
<evidence type="ECO:0000256" key="2">
    <source>
        <dbReference type="ARBA" id="ARBA00012621"/>
    </source>
</evidence>
<dbReference type="PANTHER" id="PTHR42755:SF1">
    <property type="entry name" value="3-DEOXY-D-MANNO-OCTULOSONIC ACID TRANSFERASE, MITOCHONDRIAL-RELATED"/>
    <property type="match status" value="1"/>
</dbReference>
<proteinExistence type="inferred from homology"/>
<evidence type="ECO:0000256" key="6">
    <source>
        <dbReference type="ARBA" id="ARBA00049183"/>
    </source>
</evidence>
<comment type="pathway">
    <text evidence="1 7">Bacterial outer membrane biogenesis; LPS core biosynthesis.</text>
</comment>
<dbReference type="GO" id="GO:0016740">
    <property type="term" value="F:transferase activity"/>
    <property type="evidence" value="ECO:0007669"/>
    <property type="project" value="UniProtKB-KW"/>
</dbReference>
<keyword evidence="4 7" id="KW-0808">Transferase</keyword>
<evidence type="ECO:0000313" key="9">
    <source>
        <dbReference type="EMBL" id="QCT95350.1"/>
    </source>
</evidence>
<dbReference type="InterPro" id="IPR007507">
    <property type="entry name" value="Glycos_transf_N"/>
</dbReference>
<comment type="similarity">
    <text evidence="7">Belongs to the glycosyltransferase group 1 family.</text>
</comment>
<dbReference type="Gene3D" id="3.40.50.2000">
    <property type="entry name" value="Glycogen Phosphorylase B"/>
    <property type="match status" value="1"/>
</dbReference>
<comment type="function">
    <text evidence="7">Involved in lipopolysaccharide (LPS) biosynthesis. Catalyzes the transfer of 3-deoxy-D-manno-octulosonate (Kdo) residue(s) from CMP-Kdo to lipid IV(A), the tetraacyldisaccharide-1,4'-bisphosphate precursor of lipid A.</text>
</comment>
<keyword evidence="7" id="KW-0812">Transmembrane</keyword>
<evidence type="ECO:0000256" key="5">
    <source>
        <dbReference type="ARBA" id="ARBA00031445"/>
    </source>
</evidence>
<name>A0ABX5VAM9_9BACT</name>
<comment type="subcellular location">
    <subcellularLocation>
        <location evidence="7">Cell membrane</location>
    </subcellularLocation>
</comment>
<accession>A0ABX5VAM9</accession>
<keyword evidence="7" id="KW-0472">Membrane</keyword>
<dbReference type="InterPro" id="IPR038107">
    <property type="entry name" value="Glycos_transf_N_sf"/>
</dbReference>
<dbReference type="Proteomes" id="UP000306825">
    <property type="component" value="Chromosome"/>
</dbReference>
<dbReference type="Pfam" id="PF04413">
    <property type="entry name" value="Glycos_transf_N"/>
    <property type="match status" value="1"/>
</dbReference>
<evidence type="ECO:0000256" key="1">
    <source>
        <dbReference type="ARBA" id="ARBA00004713"/>
    </source>
</evidence>
<evidence type="ECO:0000256" key="3">
    <source>
        <dbReference type="ARBA" id="ARBA00019077"/>
    </source>
</evidence>
<keyword evidence="7" id="KW-1003">Cell membrane</keyword>
<keyword evidence="10" id="KW-1185">Reference proteome</keyword>
<keyword evidence="7" id="KW-1133">Transmembrane helix</keyword>
<evidence type="ECO:0000256" key="7">
    <source>
        <dbReference type="RuleBase" id="RU365103"/>
    </source>
</evidence>
<feature type="transmembrane region" description="Helical" evidence="7">
    <location>
        <begin position="6"/>
        <end position="23"/>
    </location>
</feature>
<keyword evidence="7" id="KW-0448">Lipopolysaccharide biosynthesis</keyword>
<organism evidence="9 10">
    <name type="scientific">Caminibacter mediatlanticus TB-2</name>
    <dbReference type="NCBI Taxonomy" id="391592"/>
    <lineage>
        <taxon>Bacteria</taxon>
        <taxon>Pseudomonadati</taxon>
        <taxon>Campylobacterota</taxon>
        <taxon>Epsilonproteobacteria</taxon>
        <taxon>Nautiliales</taxon>
        <taxon>Nautiliaceae</taxon>
        <taxon>Caminibacter</taxon>
    </lineage>
</organism>
<comment type="catalytic activity">
    <reaction evidence="6 7">
        <text>lipid IVA (E. coli) + CMP-3-deoxy-beta-D-manno-octulosonate = alpha-Kdo-(2-&gt;6)-lipid IVA (E. coli) + CMP + H(+)</text>
        <dbReference type="Rhea" id="RHEA:28066"/>
        <dbReference type="ChEBI" id="CHEBI:15378"/>
        <dbReference type="ChEBI" id="CHEBI:58603"/>
        <dbReference type="ChEBI" id="CHEBI:60364"/>
        <dbReference type="ChEBI" id="CHEBI:60377"/>
        <dbReference type="ChEBI" id="CHEBI:85987"/>
        <dbReference type="EC" id="2.4.99.12"/>
    </reaction>
</comment>
<dbReference type="PANTHER" id="PTHR42755">
    <property type="entry name" value="3-DEOXY-MANNO-OCTULOSONATE CYTIDYLYLTRANSFERASE"/>
    <property type="match status" value="1"/>
</dbReference>
<dbReference type="SUPFAM" id="SSF53756">
    <property type="entry name" value="UDP-Glycosyltransferase/glycogen phosphorylase"/>
    <property type="match status" value="1"/>
</dbReference>
<evidence type="ECO:0000313" key="10">
    <source>
        <dbReference type="Proteomes" id="UP000306825"/>
    </source>
</evidence>
<evidence type="ECO:0000259" key="8">
    <source>
        <dbReference type="Pfam" id="PF04413"/>
    </source>
</evidence>
<evidence type="ECO:0000256" key="4">
    <source>
        <dbReference type="ARBA" id="ARBA00022679"/>
    </source>
</evidence>